<feature type="transmembrane region" description="Helical" evidence="1">
    <location>
        <begin position="70"/>
        <end position="95"/>
    </location>
</feature>
<sequence length="171" mass="18678">MGTGSKVASVILRLGELCCAAIVTAILNRFFYLVNLGNGWYHGRLIYAEVIAILGIVVSIILLPPLKYSFYAWPIDVIVFVAWLVAFSLLANLTAGHTCSATWYWSYWGVYWGRFWNPGLVVTPALIGGAGCSSWTAVLTFLFMGSMAFLLSSILVSSVIFIHPVGIFNAS</sequence>
<accession>A0A1Y1Y8K7</accession>
<keyword evidence="3" id="KW-1185">Reference proteome</keyword>
<gene>
    <name evidence="2" type="ORF">BCR34DRAFT_225620</name>
</gene>
<dbReference type="PANTHER" id="PTHR39608">
    <property type="entry name" value="INTEGRAL MEMBRANE PROTEIN (AFU_ORTHOLOGUE AFUA_5G08640)"/>
    <property type="match status" value="1"/>
</dbReference>
<reference evidence="2 3" key="1">
    <citation type="submission" date="2016-07" db="EMBL/GenBank/DDBJ databases">
        <title>Pervasive Adenine N6-methylation of Active Genes in Fungi.</title>
        <authorList>
            <consortium name="DOE Joint Genome Institute"/>
            <person name="Mondo S.J."/>
            <person name="Dannebaum R.O."/>
            <person name="Kuo R.C."/>
            <person name="Labutti K."/>
            <person name="Haridas S."/>
            <person name="Kuo A."/>
            <person name="Salamov A."/>
            <person name="Ahrendt S.R."/>
            <person name="Lipzen A."/>
            <person name="Sullivan W."/>
            <person name="Andreopoulos W.B."/>
            <person name="Clum A."/>
            <person name="Lindquist E."/>
            <person name="Daum C."/>
            <person name="Ramamoorthy G.K."/>
            <person name="Gryganskyi A."/>
            <person name="Culley D."/>
            <person name="Magnuson J.K."/>
            <person name="James T.Y."/>
            <person name="O'Malley M.A."/>
            <person name="Stajich J.E."/>
            <person name="Spatafora J.W."/>
            <person name="Visel A."/>
            <person name="Grigoriev I.V."/>
        </authorList>
    </citation>
    <scope>NUCLEOTIDE SEQUENCE [LARGE SCALE GENOMIC DNA]</scope>
    <source>
        <strain evidence="2 3">CBS 115471</strain>
    </source>
</reference>
<comment type="caution">
    <text evidence="2">The sequence shown here is derived from an EMBL/GenBank/DDBJ whole genome shotgun (WGS) entry which is preliminary data.</text>
</comment>
<feature type="transmembrane region" description="Helical" evidence="1">
    <location>
        <begin position="12"/>
        <end position="33"/>
    </location>
</feature>
<name>A0A1Y1Y8K7_9PLEO</name>
<dbReference type="EMBL" id="MCFA01000311">
    <property type="protein sequence ID" value="ORX94360.1"/>
    <property type="molecule type" value="Genomic_DNA"/>
</dbReference>
<feature type="transmembrane region" description="Helical" evidence="1">
    <location>
        <begin position="45"/>
        <end position="63"/>
    </location>
</feature>
<evidence type="ECO:0000313" key="3">
    <source>
        <dbReference type="Proteomes" id="UP000193144"/>
    </source>
</evidence>
<protein>
    <recommendedName>
        <fullName evidence="4">MARVEL domain-containing protein</fullName>
    </recommendedName>
</protein>
<feature type="transmembrane region" description="Helical" evidence="1">
    <location>
        <begin position="149"/>
        <end position="168"/>
    </location>
</feature>
<keyword evidence="1" id="KW-0472">Membrane</keyword>
<proteinExistence type="predicted"/>
<evidence type="ECO:0000256" key="1">
    <source>
        <dbReference type="SAM" id="Phobius"/>
    </source>
</evidence>
<dbReference type="OrthoDB" id="4074965at2759"/>
<keyword evidence="1" id="KW-0812">Transmembrane</keyword>
<evidence type="ECO:0000313" key="2">
    <source>
        <dbReference type="EMBL" id="ORX94360.1"/>
    </source>
</evidence>
<dbReference type="Proteomes" id="UP000193144">
    <property type="component" value="Unassembled WGS sequence"/>
</dbReference>
<keyword evidence="1" id="KW-1133">Transmembrane helix</keyword>
<evidence type="ECO:0008006" key="4">
    <source>
        <dbReference type="Google" id="ProtNLM"/>
    </source>
</evidence>
<dbReference type="AlphaFoldDB" id="A0A1Y1Y8K7"/>
<feature type="transmembrane region" description="Helical" evidence="1">
    <location>
        <begin position="115"/>
        <end position="142"/>
    </location>
</feature>
<dbReference type="GO" id="GO:0016020">
    <property type="term" value="C:membrane"/>
    <property type="evidence" value="ECO:0007669"/>
    <property type="project" value="UniProtKB-SubCell"/>
</dbReference>
<dbReference type="PANTHER" id="PTHR39608:SF1">
    <property type="entry name" value="INTEGRAL MEMBRANE PROTEIN (AFU_ORTHOLOGUE AFUA_5G08640)"/>
    <property type="match status" value="1"/>
</dbReference>
<organism evidence="2 3">
    <name type="scientific">Clohesyomyces aquaticus</name>
    <dbReference type="NCBI Taxonomy" id="1231657"/>
    <lineage>
        <taxon>Eukaryota</taxon>
        <taxon>Fungi</taxon>
        <taxon>Dikarya</taxon>
        <taxon>Ascomycota</taxon>
        <taxon>Pezizomycotina</taxon>
        <taxon>Dothideomycetes</taxon>
        <taxon>Pleosporomycetidae</taxon>
        <taxon>Pleosporales</taxon>
        <taxon>Lindgomycetaceae</taxon>
        <taxon>Clohesyomyces</taxon>
    </lineage>
</organism>